<evidence type="ECO:0000313" key="2">
    <source>
        <dbReference type="Proteomes" id="UP000190774"/>
    </source>
</evidence>
<reference evidence="2" key="1">
    <citation type="submission" date="2017-02" db="EMBL/GenBank/DDBJ databases">
        <authorList>
            <person name="Varghese N."/>
            <person name="Submissions S."/>
        </authorList>
    </citation>
    <scope>NUCLEOTIDE SEQUENCE [LARGE SCALE GENOMIC DNA]</scope>
    <source>
        <strain evidence="2">ATCC 700200</strain>
    </source>
</reference>
<dbReference type="AlphaFoldDB" id="A0A1T4Z6R9"/>
<dbReference type="EMBL" id="FUYE01000037">
    <property type="protein sequence ID" value="SKB09291.1"/>
    <property type="molecule type" value="Genomic_DNA"/>
</dbReference>
<proteinExistence type="predicted"/>
<dbReference type="Proteomes" id="UP000190774">
    <property type="component" value="Unassembled WGS sequence"/>
</dbReference>
<keyword evidence="2" id="KW-1185">Reference proteome</keyword>
<name>A0A1T4Z6R9_9BACT</name>
<dbReference type="RefSeq" id="WP_176159676.1">
    <property type="nucleotide sequence ID" value="NZ_FUYE01000037.1"/>
</dbReference>
<organism evidence="1 2">
    <name type="scientific">Prosthecobacter debontii</name>
    <dbReference type="NCBI Taxonomy" id="48467"/>
    <lineage>
        <taxon>Bacteria</taxon>
        <taxon>Pseudomonadati</taxon>
        <taxon>Verrucomicrobiota</taxon>
        <taxon>Verrucomicrobiia</taxon>
        <taxon>Verrucomicrobiales</taxon>
        <taxon>Verrucomicrobiaceae</taxon>
        <taxon>Prosthecobacter</taxon>
    </lineage>
</organism>
<protein>
    <submittedName>
        <fullName evidence="1">Uncharacterized protein</fullName>
    </submittedName>
</protein>
<gene>
    <name evidence="1" type="ORF">SAMN02745166_05129</name>
</gene>
<accession>A0A1T4Z6R9</accession>
<evidence type="ECO:0000313" key="1">
    <source>
        <dbReference type="EMBL" id="SKB09291.1"/>
    </source>
</evidence>
<sequence length="93" mass="9941">MLLLLVPGIQPVAGAEDSGQVFSKQTRGEVILRVAGEHARGFSPITPSLEYEGGSSLVLQTCPQVGLLLSLGDVRRTTPTWCGRRMIRGPPGR</sequence>